<dbReference type="Gene3D" id="3.40.710.10">
    <property type="entry name" value="DD-peptidase/beta-lactamase superfamily"/>
    <property type="match status" value="1"/>
</dbReference>
<dbReference type="GO" id="GO:0030288">
    <property type="term" value="C:outer membrane-bounded periplasmic space"/>
    <property type="evidence" value="ECO:0007669"/>
    <property type="project" value="TreeGrafter"/>
</dbReference>
<dbReference type="InterPro" id="IPR009647">
    <property type="entry name" value="PBP_C"/>
</dbReference>
<dbReference type="Pfam" id="PF00905">
    <property type="entry name" value="Transpeptidase"/>
    <property type="match status" value="1"/>
</dbReference>
<dbReference type="Pfam" id="PF00912">
    <property type="entry name" value="Transgly"/>
    <property type="match status" value="1"/>
</dbReference>
<dbReference type="SUPFAM" id="SSF53955">
    <property type="entry name" value="Lysozyme-like"/>
    <property type="match status" value="1"/>
</dbReference>
<dbReference type="InterPro" id="IPR050396">
    <property type="entry name" value="Glycosyltr_51/Transpeptidase"/>
</dbReference>
<keyword evidence="7" id="KW-0808">Transferase</keyword>
<evidence type="ECO:0000259" key="15">
    <source>
        <dbReference type="Pfam" id="PF06832"/>
    </source>
</evidence>
<feature type="domain" description="Glycosyl transferase family 51" evidence="14">
    <location>
        <begin position="68"/>
        <end position="234"/>
    </location>
</feature>
<evidence type="ECO:0000256" key="1">
    <source>
        <dbReference type="ARBA" id="ARBA00004752"/>
    </source>
</evidence>
<dbReference type="PANTHER" id="PTHR32282">
    <property type="entry name" value="BINDING PROTEIN TRANSPEPTIDASE, PUTATIVE-RELATED"/>
    <property type="match status" value="1"/>
</dbReference>
<dbReference type="SUPFAM" id="SSF56601">
    <property type="entry name" value="beta-lactamase/transpeptidase-like"/>
    <property type="match status" value="1"/>
</dbReference>
<keyword evidence="4" id="KW-0121">Carboxypeptidase</keyword>
<evidence type="ECO:0000256" key="5">
    <source>
        <dbReference type="ARBA" id="ARBA00022670"/>
    </source>
</evidence>
<dbReference type="Pfam" id="PF06832">
    <property type="entry name" value="BiPBP_C"/>
    <property type="match status" value="1"/>
</dbReference>
<comment type="similarity">
    <text evidence="3">In the N-terminal section; belongs to the glycosyltransferase 51 family.</text>
</comment>
<sequence>MRRFAPSSPRRGEGKRVPRKLLISSLAAVAIIAALDLLFPPPLSRAENLSPLVTDRNGEWLHAFATPEGRWRFRADLETIDPSFVERVIAVEDKRFYAHPGVDPLAVLRAGFSSLASGEITSGASTITMQTARLLEPRKRTIGAKLVEMIRALQIERRLSKKEILELYLMLAPYGGNIEGVRAASRLYFDKEPTRLTDAEQALLIALPQAPEARRPDLRPEAAKAARKEILRKLAEAGAIKENRAVEAADARLPSARHPLPRMAYHAARRLAFSDKPGVVASSLDASLQARAEKMLADYVGQFDDGATAALIVIDNKTRAVRASVGSSGLDAQGGWIDLTAATRSPGSTLKPFIYGLAFEAGYASADTVIDDMPRAFGDYAPENFDHTFRGEVHVREALQHSLNVPAVRALDRVGAVRFASVLRAAGIDLKTPARADKAPGLALALGGAGVTAQEIAALYAGLGSDGEVAPLVWKAAQEKTPEDAYRLFSTKTAARISSILAGAPALEGRAPADLSRRAVRVAFKTGTSYGYRDAWAAGHGGGYTAVVWVGRADGAPRPGATGRKTAAPLLFDVFDMLAEEGVTQGNIEDLEGEAPAIALARFERAEDAAPPQIIFPRNGVEIYLDAERRGFSLAARGGEGARRWYVNGEPVTPEGTGGRAVWRPDHAGFYDVTVVDEAGRASEAKVRVVAG</sequence>
<dbReference type="GO" id="GO:0008955">
    <property type="term" value="F:peptidoglycan glycosyltransferase activity"/>
    <property type="evidence" value="ECO:0007669"/>
    <property type="project" value="UniProtKB-EC"/>
</dbReference>
<dbReference type="GO" id="GO:0008658">
    <property type="term" value="F:penicillin binding"/>
    <property type="evidence" value="ECO:0007669"/>
    <property type="project" value="InterPro"/>
</dbReference>
<reference evidence="16 17" key="1">
    <citation type="submission" date="2017-12" db="EMBL/GenBank/DDBJ databases">
        <authorList>
            <person name="Hurst M.R.H."/>
        </authorList>
    </citation>
    <scope>NUCLEOTIDE SEQUENCE [LARGE SCALE GENOMIC DNA]</scope>
    <source>
        <strain evidence="16 17">SY-3-19</strain>
    </source>
</reference>
<evidence type="ECO:0000256" key="6">
    <source>
        <dbReference type="ARBA" id="ARBA00022676"/>
    </source>
</evidence>
<dbReference type="UniPathway" id="UPA00219"/>
<evidence type="ECO:0000259" key="13">
    <source>
        <dbReference type="Pfam" id="PF00905"/>
    </source>
</evidence>
<keyword evidence="12" id="KW-0812">Transmembrane</keyword>
<feature type="domain" description="Penicillin-binding protein transpeptidase" evidence="13">
    <location>
        <begin position="310"/>
        <end position="532"/>
    </location>
</feature>
<keyword evidence="6" id="KW-0328">Glycosyltransferase</keyword>
<keyword evidence="9" id="KW-0511">Multifunctional enzyme</keyword>
<gene>
    <name evidence="16" type="primary">pbpC</name>
    <name evidence="16" type="ORF">CW354_02830</name>
</gene>
<keyword evidence="5" id="KW-0645">Protease</keyword>
<dbReference type="GO" id="GO:0009252">
    <property type="term" value="P:peptidoglycan biosynthetic process"/>
    <property type="evidence" value="ECO:0007669"/>
    <property type="project" value="UniProtKB-UniPathway"/>
</dbReference>
<dbReference type="Gene3D" id="1.10.3810.10">
    <property type="entry name" value="Biosynthetic peptidoglycan transglycosylase-like"/>
    <property type="match status" value="1"/>
</dbReference>
<keyword evidence="12" id="KW-1133">Transmembrane helix</keyword>
<evidence type="ECO:0000313" key="16">
    <source>
        <dbReference type="EMBL" id="PQA89261.1"/>
    </source>
</evidence>
<evidence type="ECO:0000256" key="4">
    <source>
        <dbReference type="ARBA" id="ARBA00022645"/>
    </source>
</evidence>
<evidence type="ECO:0000256" key="2">
    <source>
        <dbReference type="ARBA" id="ARBA00007090"/>
    </source>
</evidence>
<evidence type="ECO:0000313" key="17">
    <source>
        <dbReference type="Proteomes" id="UP000239504"/>
    </source>
</evidence>
<dbReference type="AlphaFoldDB" id="A0A2S7K9V3"/>
<dbReference type="Proteomes" id="UP000239504">
    <property type="component" value="Unassembled WGS sequence"/>
</dbReference>
<name>A0A2S7K9V3_9PROT</name>
<feature type="domain" description="Penicillin-binding C-terminal" evidence="15">
    <location>
        <begin position="604"/>
        <end position="687"/>
    </location>
</feature>
<dbReference type="OrthoDB" id="9766909at2"/>
<accession>A0A2S7K9V3</accession>
<evidence type="ECO:0000259" key="14">
    <source>
        <dbReference type="Pfam" id="PF00912"/>
    </source>
</evidence>
<dbReference type="InterPro" id="IPR036950">
    <property type="entry name" value="PBP_transglycosylase"/>
</dbReference>
<evidence type="ECO:0000256" key="10">
    <source>
        <dbReference type="ARBA" id="ARBA00044770"/>
    </source>
</evidence>
<evidence type="ECO:0000256" key="9">
    <source>
        <dbReference type="ARBA" id="ARBA00023268"/>
    </source>
</evidence>
<dbReference type="EC" id="2.4.99.28" evidence="10"/>
<dbReference type="GO" id="GO:0006508">
    <property type="term" value="P:proteolysis"/>
    <property type="evidence" value="ECO:0007669"/>
    <property type="project" value="UniProtKB-KW"/>
</dbReference>
<keyword evidence="17" id="KW-1185">Reference proteome</keyword>
<dbReference type="InterPro" id="IPR011815">
    <property type="entry name" value="PBP_1c"/>
</dbReference>
<comment type="similarity">
    <text evidence="2">In the C-terminal section; belongs to the transpeptidase family.</text>
</comment>
<proteinExistence type="inferred from homology"/>
<comment type="pathway">
    <text evidence="1">Cell wall biogenesis; peptidoglycan biosynthesis.</text>
</comment>
<evidence type="ECO:0000256" key="12">
    <source>
        <dbReference type="SAM" id="Phobius"/>
    </source>
</evidence>
<dbReference type="NCBIfam" id="TIGR02073">
    <property type="entry name" value="PBP_1c"/>
    <property type="match status" value="1"/>
</dbReference>
<dbReference type="InterPro" id="IPR023346">
    <property type="entry name" value="Lysozyme-like_dom_sf"/>
</dbReference>
<dbReference type="InterPro" id="IPR001460">
    <property type="entry name" value="PCN-bd_Tpept"/>
</dbReference>
<evidence type="ECO:0000256" key="3">
    <source>
        <dbReference type="ARBA" id="ARBA00007739"/>
    </source>
</evidence>
<evidence type="ECO:0000256" key="11">
    <source>
        <dbReference type="ARBA" id="ARBA00049902"/>
    </source>
</evidence>
<dbReference type="EMBL" id="PJCH01000003">
    <property type="protein sequence ID" value="PQA89261.1"/>
    <property type="molecule type" value="Genomic_DNA"/>
</dbReference>
<feature type="transmembrane region" description="Helical" evidence="12">
    <location>
        <begin position="21"/>
        <end position="39"/>
    </location>
</feature>
<evidence type="ECO:0000256" key="8">
    <source>
        <dbReference type="ARBA" id="ARBA00022801"/>
    </source>
</evidence>
<dbReference type="InterPro" id="IPR001264">
    <property type="entry name" value="Glyco_trans_51"/>
</dbReference>
<comment type="catalytic activity">
    <reaction evidence="11">
        <text>[GlcNAc-(1-&gt;4)-Mur2Ac(oyl-L-Ala-gamma-D-Glu-L-Lys-D-Ala-D-Ala)](n)-di-trans,octa-cis-undecaprenyl diphosphate + beta-D-GlcNAc-(1-&gt;4)-Mur2Ac(oyl-L-Ala-gamma-D-Glu-L-Lys-D-Ala-D-Ala)-di-trans,octa-cis-undecaprenyl diphosphate = [GlcNAc-(1-&gt;4)-Mur2Ac(oyl-L-Ala-gamma-D-Glu-L-Lys-D-Ala-D-Ala)](n+1)-di-trans,octa-cis-undecaprenyl diphosphate + di-trans,octa-cis-undecaprenyl diphosphate + H(+)</text>
        <dbReference type="Rhea" id="RHEA:23708"/>
        <dbReference type="Rhea" id="RHEA-COMP:9602"/>
        <dbReference type="Rhea" id="RHEA-COMP:9603"/>
        <dbReference type="ChEBI" id="CHEBI:15378"/>
        <dbReference type="ChEBI" id="CHEBI:58405"/>
        <dbReference type="ChEBI" id="CHEBI:60033"/>
        <dbReference type="ChEBI" id="CHEBI:78435"/>
        <dbReference type="EC" id="2.4.99.28"/>
    </reaction>
</comment>
<evidence type="ECO:0000256" key="7">
    <source>
        <dbReference type="ARBA" id="ARBA00022679"/>
    </source>
</evidence>
<protein>
    <recommendedName>
        <fullName evidence="10">peptidoglycan glycosyltransferase</fullName>
        <ecNumber evidence="10">2.4.99.28</ecNumber>
    </recommendedName>
</protein>
<keyword evidence="8" id="KW-0378">Hydrolase</keyword>
<dbReference type="InterPro" id="IPR012338">
    <property type="entry name" value="Beta-lactam/transpept-like"/>
</dbReference>
<dbReference type="GO" id="GO:0004180">
    <property type="term" value="F:carboxypeptidase activity"/>
    <property type="evidence" value="ECO:0007669"/>
    <property type="project" value="UniProtKB-KW"/>
</dbReference>
<dbReference type="PANTHER" id="PTHR32282:SF15">
    <property type="entry name" value="PENICILLIN-BINDING PROTEIN 1C"/>
    <property type="match status" value="1"/>
</dbReference>
<comment type="caution">
    <text evidence="16">The sequence shown here is derived from an EMBL/GenBank/DDBJ whole genome shotgun (WGS) entry which is preliminary data.</text>
</comment>
<organism evidence="16 17">
    <name type="scientific">Hyphococcus luteus</name>
    <dbReference type="NCBI Taxonomy" id="2058213"/>
    <lineage>
        <taxon>Bacteria</taxon>
        <taxon>Pseudomonadati</taxon>
        <taxon>Pseudomonadota</taxon>
        <taxon>Alphaproteobacteria</taxon>
        <taxon>Parvularculales</taxon>
        <taxon>Parvularculaceae</taxon>
        <taxon>Hyphococcus</taxon>
    </lineage>
</organism>
<keyword evidence="12" id="KW-0472">Membrane</keyword>